<dbReference type="PROSITE" id="PS51831">
    <property type="entry name" value="HD"/>
    <property type="match status" value="1"/>
</dbReference>
<organism evidence="5 6">
    <name type="scientific">Steroidobacter agaridevorans</name>
    <dbReference type="NCBI Taxonomy" id="2695856"/>
    <lineage>
        <taxon>Bacteria</taxon>
        <taxon>Pseudomonadati</taxon>
        <taxon>Pseudomonadota</taxon>
        <taxon>Gammaproteobacteria</taxon>
        <taxon>Steroidobacterales</taxon>
        <taxon>Steroidobacteraceae</taxon>
        <taxon>Steroidobacter</taxon>
    </lineage>
</organism>
<feature type="compositionally biased region" description="Low complexity" evidence="3">
    <location>
        <begin position="1"/>
        <end position="13"/>
    </location>
</feature>
<dbReference type="InterPro" id="IPR023023">
    <property type="entry name" value="dNTPase_2"/>
</dbReference>
<dbReference type="Proteomes" id="UP000445000">
    <property type="component" value="Unassembled WGS sequence"/>
</dbReference>
<dbReference type="InterPro" id="IPR050135">
    <property type="entry name" value="dGTPase-like"/>
</dbReference>
<dbReference type="InterPro" id="IPR003607">
    <property type="entry name" value="HD/PDEase_dom"/>
</dbReference>
<evidence type="ECO:0000313" key="6">
    <source>
        <dbReference type="Proteomes" id="UP000445000"/>
    </source>
</evidence>
<feature type="domain" description="HD" evidence="4">
    <location>
        <begin position="68"/>
        <end position="199"/>
    </location>
</feature>
<comment type="similarity">
    <text evidence="2">Belongs to the dGTPase family. Type 2 subfamily.</text>
</comment>
<feature type="compositionally biased region" description="Basic and acidic residues" evidence="3">
    <location>
        <begin position="16"/>
        <end position="35"/>
    </location>
</feature>
<gene>
    <name evidence="5" type="ORF">GCM10011487_02710</name>
</gene>
<proteinExistence type="inferred from homology"/>
<dbReference type="NCBIfam" id="NF002326">
    <property type="entry name" value="PRK01286.1-1"/>
    <property type="match status" value="1"/>
</dbReference>
<dbReference type="Pfam" id="PF13286">
    <property type="entry name" value="HD_assoc"/>
    <property type="match status" value="1"/>
</dbReference>
<dbReference type="AlphaFoldDB" id="A0A829Y5I4"/>
<reference evidence="6" key="1">
    <citation type="submission" date="2020-01" db="EMBL/GenBank/DDBJ databases">
        <title>'Steroidobacter agaridevorans' sp. nov., agar-degrading bacteria isolated from rhizosphere soils.</title>
        <authorList>
            <person name="Ikenaga M."/>
            <person name="Kataoka M."/>
            <person name="Murouchi A."/>
            <person name="Katsuragi S."/>
            <person name="Sakai M."/>
        </authorList>
    </citation>
    <scope>NUCLEOTIDE SEQUENCE [LARGE SCALE GENOMIC DNA]</scope>
    <source>
        <strain evidence="6">YU21-B</strain>
    </source>
</reference>
<dbReference type="HAMAP" id="MF_01212">
    <property type="entry name" value="dGTPase_type2"/>
    <property type="match status" value="1"/>
</dbReference>
<sequence>MSAAPSPLAPYASCDTRSKGRQYPEEAPRYRSEYQRDRDRIVHSTAFRRLVYKTQVFVNHEGDLFRTRLTHSIEVAQIARTIARALRLNETLSEAICLAHDLGHTPFGHAGQDALNACMRDYGGFEHNLQSLRVVDELEEHYAAFAGLNLTFETREGILKHCSLNNARKLGELGERFIQRRQPTLEAQIANLADEIAYNNHDLDDGLRAGLISVDELRQVPLFRRQYDVVMAAYPALNGRRLVHEVIRRMIAYVVTDLIENTAAQLRAAAPADVEAVRAAPAALVKFSEPVQAEHLELKRYLLQHVYRHYRVLRMTNKADAVVSSLFQTFFTRPELLPTEHQQIATQMEAQSGEPGRARAVADYIAGMTDRYAIVEHERLFDPAKRS</sequence>
<dbReference type="SUPFAM" id="SSF109604">
    <property type="entry name" value="HD-domain/PDEase-like"/>
    <property type="match status" value="1"/>
</dbReference>
<dbReference type="Pfam" id="PF01966">
    <property type="entry name" value="HD"/>
    <property type="match status" value="1"/>
</dbReference>
<evidence type="ECO:0000256" key="1">
    <source>
        <dbReference type="ARBA" id="ARBA00022801"/>
    </source>
</evidence>
<dbReference type="RefSeq" id="WP_161810194.1">
    <property type="nucleotide sequence ID" value="NZ_BLJN01000001.1"/>
</dbReference>
<dbReference type="PANTHER" id="PTHR11373:SF43">
    <property type="entry name" value="DEOXYGUANOSINETRIPHOSPHATE TRIPHOSPHOHYDROLASE-LIKE PROTEIN"/>
    <property type="match status" value="1"/>
</dbReference>
<keyword evidence="1 2" id="KW-0378">Hydrolase</keyword>
<evidence type="ECO:0000256" key="2">
    <source>
        <dbReference type="HAMAP-Rule" id="MF_01212"/>
    </source>
</evidence>
<dbReference type="EMBL" id="BLJN01000001">
    <property type="protein sequence ID" value="GFE78271.1"/>
    <property type="molecule type" value="Genomic_DNA"/>
</dbReference>
<feature type="region of interest" description="Disordered" evidence="3">
    <location>
        <begin position="1"/>
        <end position="35"/>
    </location>
</feature>
<dbReference type="NCBIfam" id="TIGR01353">
    <property type="entry name" value="dGTP_triPase"/>
    <property type="match status" value="1"/>
</dbReference>
<evidence type="ECO:0000259" key="4">
    <source>
        <dbReference type="PROSITE" id="PS51831"/>
    </source>
</evidence>
<dbReference type="SMART" id="SM00471">
    <property type="entry name" value="HDc"/>
    <property type="match status" value="1"/>
</dbReference>
<dbReference type="CDD" id="cd00077">
    <property type="entry name" value="HDc"/>
    <property type="match status" value="1"/>
</dbReference>
<comment type="caution">
    <text evidence="5">The sequence shown here is derived from an EMBL/GenBank/DDBJ whole genome shotgun (WGS) entry which is preliminary data.</text>
</comment>
<dbReference type="FunFam" id="1.10.3210.10:FF:000024">
    <property type="entry name" value="Deoxyguanosinetriphosphate triphosphohydrolase-like protein"/>
    <property type="match status" value="1"/>
</dbReference>
<dbReference type="Gene3D" id="1.10.3210.10">
    <property type="entry name" value="Hypothetical protein af1432"/>
    <property type="match status" value="1"/>
</dbReference>
<name>A0A829Y5I4_9GAMM</name>
<dbReference type="InterPro" id="IPR026875">
    <property type="entry name" value="PHydrolase_assoc_dom"/>
</dbReference>
<evidence type="ECO:0000256" key="3">
    <source>
        <dbReference type="SAM" id="MobiDB-lite"/>
    </source>
</evidence>
<protein>
    <recommendedName>
        <fullName evidence="2">Deoxyguanosinetriphosphate triphosphohydrolase-like protein</fullName>
    </recommendedName>
</protein>
<dbReference type="GO" id="GO:0008832">
    <property type="term" value="F:dGTPase activity"/>
    <property type="evidence" value="ECO:0007669"/>
    <property type="project" value="TreeGrafter"/>
</dbReference>
<dbReference type="GO" id="GO:0006203">
    <property type="term" value="P:dGTP catabolic process"/>
    <property type="evidence" value="ECO:0007669"/>
    <property type="project" value="TreeGrafter"/>
</dbReference>
<dbReference type="InterPro" id="IPR006261">
    <property type="entry name" value="dGTPase"/>
</dbReference>
<dbReference type="PANTHER" id="PTHR11373">
    <property type="entry name" value="DEOXYNUCLEOSIDE TRIPHOSPHATE TRIPHOSPHOHYDROLASE"/>
    <property type="match status" value="1"/>
</dbReference>
<evidence type="ECO:0000313" key="5">
    <source>
        <dbReference type="EMBL" id="GFE78271.1"/>
    </source>
</evidence>
<keyword evidence="6" id="KW-1185">Reference proteome</keyword>
<accession>A0A829Y5I4</accession>
<dbReference type="InterPro" id="IPR006674">
    <property type="entry name" value="HD_domain"/>
</dbReference>